<organism evidence="2 3">
    <name type="scientific">Brevundimonas nasdae</name>
    <dbReference type="NCBI Taxonomy" id="172043"/>
    <lineage>
        <taxon>Bacteria</taxon>
        <taxon>Pseudomonadati</taxon>
        <taxon>Pseudomonadota</taxon>
        <taxon>Alphaproteobacteria</taxon>
        <taxon>Caulobacterales</taxon>
        <taxon>Caulobacteraceae</taxon>
        <taxon>Brevundimonas</taxon>
    </lineage>
</organism>
<evidence type="ECO:0000313" key="2">
    <source>
        <dbReference type="EMBL" id="KIC60541.1"/>
    </source>
</evidence>
<sequence length="681" mass="75649">MSHDDRKRAIGKVVSVAADRFVVEMHAGTDNFTVVGFDDVHYVARLGSFLMIPSQSEYVVVEVVGLRERDASAPSERGDFDRAGSSKYLDVVPVGMLPMRGGAFRFGVSVFPSLYADALYALDGELDRIFETEAAVEPSVGQDGGACEPEGATRYRVLPIGKSVVFENYDIKVRLNEFFGGHVAVLGNTGSGKSCTVASVLQSLFSKPEEHHARGATFVVFDVNGEYHAALAASAKEGAIGVERVVLDGTAAGFRMPHWFLEMAEWELLLQASERTQLPVLRTALGLTSLFHADTPEALALREHFVATCIIECFRGADGDSPVSKFQRVVSLLQKYPTNDLNMALLNRFNPNFQYGNFSGNNQSAFLDEVRKKLREDAPLPAYNRTPFSFDELHECLDFAILYEEAHGNRQIRDYCSSMVTRLRSLQERTEYAFLRHEGADVDAAVSDLEFLTGIVGLERAAGESFTKRNQVIIIDLNSVEDEIVELVSAVIARMLFRFLRHAEPRNRFPIHLLLEEAHRYVASTPSRFSIDATKIFERIAKEGRKYGMFVLLASQRPSELSKTVLSQCSNFLVHRIQNPDDLSQIRQMTPFISESVLKRLPSLPRQHALVFGTSVNLPTTFKVREASPRPRSDDTAVVDLWFHEEGRAADIRLALRPADAAAAVGGEPMAVNEALDDDIF</sequence>
<comment type="caution">
    <text evidence="2">The sequence shown here is derived from an EMBL/GenBank/DDBJ whole genome shotgun (WGS) entry which is preliminary data.</text>
</comment>
<gene>
    <name evidence="2" type="ORF">RM53_03590</name>
</gene>
<dbReference type="EMBL" id="JWSY01000004">
    <property type="protein sequence ID" value="KIC60541.1"/>
    <property type="molecule type" value="Genomic_DNA"/>
</dbReference>
<reference evidence="2 3" key="1">
    <citation type="submission" date="2014-12" db="EMBL/GenBank/DDBJ databases">
        <title>Genome sequencing of Brevundimonas nasdae TPW30.</title>
        <authorList>
            <person name="Tan P.W."/>
            <person name="Chan K.-G."/>
        </authorList>
    </citation>
    <scope>NUCLEOTIDE SEQUENCE [LARGE SCALE GENOMIC DNA]</scope>
    <source>
        <strain evidence="2 3">TPW30</strain>
    </source>
</reference>
<name>A0A0B4D1N4_9CAUL</name>
<dbReference type="InterPro" id="IPR002789">
    <property type="entry name" value="HerA_central"/>
</dbReference>
<dbReference type="Pfam" id="PF01935">
    <property type="entry name" value="DUF87"/>
    <property type="match status" value="1"/>
</dbReference>
<dbReference type="RefSeq" id="WP_039244342.1">
    <property type="nucleotide sequence ID" value="NZ_JWSY01000004.1"/>
</dbReference>
<dbReference type="SUPFAM" id="SSF52540">
    <property type="entry name" value="P-loop containing nucleoside triphosphate hydrolases"/>
    <property type="match status" value="1"/>
</dbReference>
<dbReference type="CDD" id="cd01127">
    <property type="entry name" value="TrwB_TraG_TraD_VirD4"/>
    <property type="match status" value="1"/>
</dbReference>
<dbReference type="InterPro" id="IPR027417">
    <property type="entry name" value="P-loop_NTPase"/>
</dbReference>
<evidence type="ECO:0000259" key="1">
    <source>
        <dbReference type="Pfam" id="PF01935"/>
    </source>
</evidence>
<dbReference type="InterPro" id="IPR008571">
    <property type="entry name" value="HerA-like"/>
</dbReference>
<evidence type="ECO:0000313" key="3">
    <source>
        <dbReference type="Proteomes" id="UP000031166"/>
    </source>
</evidence>
<dbReference type="STRING" id="172043.RM53_03590"/>
<protein>
    <submittedName>
        <fullName evidence="2">ATPase</fullName>
    </submittedName>
</protein>
<dbReference type="Proteomes" id="UP000031166">
    <property type="component" value="Unassembled WGS sequence"/>
</dbReference>
<dbReference type="PANTHER" id="PTHR42957">
    <property type="entry name" value="HELICASE MJ1565-RELATED"/>
    <property type="match status" value="1"/>
</dbReference>
<dbReference type="Gene3D" id="3.40.50.300">
    <property type="entry name" value="P-loop containing nucleotide triphosphate hydrolases"/>
    <property type="match status" value="2"/>
</dbReference>
<proteinExistence type="predicted"/>
<dbReference type="AlphaFoldDB" id="A0A0B4D1N4"/>
<dbReference type="PANTHER" id="PTHR42957:SF1">
    <property type="entry name" value="HELICASE MJ1565-RELATED"/>
    <property type="match status" value="1"/>
</dbReference>
<accession>A0A0B4D1N4</accession>
<feature type="domain" description="Helicase HerA central" evidence="1">
    <location>
        <begin position="159"/>
        <end position="284"/>
    </location>
</feature>